<feature type="transmembrane region" description="Helical" evidence="1">
    <location>
        <begin position="63"/>
        <end position="85"/>
    </location>
</feature>
<gene>
    <name evidence="2" type="ORF">IC230_10440</name>
</gene>
<dbReference type="Proteomes" id="UP000653797">
    <property type="component" value="Unassembled WGS sequence"/>
</dbReference>
<evidence type="ECO:0000256" key="1">
    <source>
        <dbReference type="SAM" id="Phobius"/>
    </source>
</evidence>
<feature type="transmembrane region" description="Helical" evidence="1">
    <location>
        <begin position="204"/>
        <end position="226"/>
    </location>
</feature>
<feature type="transmembrane region" description="Helical" evidence="1">
    <location>
        <begin position="91"/>
        <end position="112"/>
    </location>
</feature>
<name>A0A927GD50_9BACT</name>
<evidence type="ECO:0008006" key="4">
    <source>
        <dbReference type="Google" id="ProtNLM"/>
    </source>
</evidence>
<protein>
    <recommendedName>
        <fullName evidence="4">O-antigen ligase domain-containing protein</fullName>
    </recommendedName>
</protein>
<sequence length="424" mass="46051">MQRTDLTTRRLKQAIWTYFILLIFEGALRKWFLPSLATPLLIVREPIALWAIGLAMSHNRLKANGYLTGMIWIGVIGMLTALTIGHGNLLVTLYGARILLIHFPFMFLIANVFGQEDIVKLGKVTLLITIPMTVLITMQFYSPQSAWVNLGVAGDKAGAGFDGALGYYRPPATFSFTNGTSLFYSLAACFVFYFWLYQKEVNRLILIGSTLCLIAAIPLSISRALFLQVGVTALFTFLAVGRNPKYIGRLLLAIIGFIIALALLNQTDLFKISIEAFTARFEGANDAGGGFKGAIVDRFIDGLVNSLFAASDQSLFGYGLGMGTNVGAQLLVGTRSVFLISEGEWGRLTGELGSLLGIGVIFIRISLAAKCTSSSYKRIQSGDFLPWILLSNGLLLLLQGGWAQPTSLGFCTLVSGLLLASLRA</sequence>
<evidence type="ECO:0000313" key="3">
    <source>
        <dbReference type="Proteomes" id="UP000653797"/>
    </source>
</evidence>
<keyword evidence="3" id="KW-1185">Reference proteome</keyword>
<keyword evidence="1" id="KW-0472">Membrane</keyword>
<accession>A0A927GD50</accession>
<feature type="transmembrane region" description="Helical" evidence="1">
    <location>
        <begin position="181"/>
        <end position="197"/>
    </location>
</feature>
<feature type="transmembrane region" description="Helical" evidence="1">
    <location>
        <begin position="246"/>
        <end position="264"/>
    </location>
</feature>
<evidence type="ECO:0000313" key="2">
    <source>
        <dbReference type="EMBL" id="MBD2753308.1"/>
    </source>
</evidence>
<keyword evidence="1" id="KW-0812">Transmembrane</keyword>
<reference evidence="2" key="1">
    <citation type="submission" date="2020-09" db="EMBL/GenBank/DDBJ databases">
        <authorList>
            <person name="Kim M.K."/>
        </authorList>
    </citation>
    <scope>NUCLEOTIDE SEQUENCE</scope>
    <source>
        <strain evidence="2">BT704</strain>
    </source>
</reference>
<dbReference type="AlphaFoldDB" id="A0A927GD50"/>
<dbReference type="EMBL" id="JACXAA010000003">
    <property type="protein sequence ID" value="MBD2753308.1"/>
    <property type="molecule type" value="Genomic_DNA"/>
</dbReference>
<comment type="caution">
    <text evidence="2">The sequence shown here is derived from an EMBL/GenBank/DDBJ whole genome shotgun (WGS) entry which is preliminary data.</text>
</comment>
<feature type="transmembrane region" description="Helical" evidence="1">
    <location>
        <begin position="384"/>
        <end position="400"/>
    </location>
</feature>
<proteinExistence type="predicted"/>
<feature type="transmembrane region" description="Helical" evidence="1">
    <location>
        <begin position="124"/>
        <end position="141"/>
    </location>
</feature>
<keyword evidence="1" id="KW-1133">Transmembrane helix</keyword>
<organism evidence="2 3">
    <name type="scientific">Spirosoma validum</name>
    <dbReference type="NCBI Taxonomy" id="2771355"/>
    <lineage>
        <taxon>Bacteria</taxon>
        <taxon>Pseudomonadati</taxon>
        <taxon>Bacteroidota</taxon>
        <taxon>Cytophagia</taxon>
        <taxon>Cytophagales</taxon>
        <taxon>Cytophagaceae</taxon>
        <taxon>Spirosoma</taxon>
    </lineage>
</organism>